<evidence type="ECO:0000313" key="4">
    <source>
        <dbReference type="EMBL" id="JAT51594.1"/>
    </source>
</evidence>
<dbReference type="EMBL" id="GDJX01016342">
    <property type="protein sequence ID" value="JAT51594.1"/>
    <property type="molecule type" value="Transcribed_RNA"/>
</dbReference>
<evidence type="ECO:0000256" key="1">
    <source>
        <dbReference type="SAM" id="MobiDB-lite"/>
    </source>
</evidence>
<feature type="region of interest" description="Disordered" evidence="1">
    <location>
        <begin position="135"/>
        <end position="173"/>
    </location>
</feature>
<dbReference type="CDD" id="cd00519">
    <property type="entry name" value="Lipase_3"/>
    <property type="match status" value="1"/>
</dbReference>
<sequence>CSVPPLEPSGGNHAEKRMIKCAAGRPRPRRESFPSVGFCSQRAAEKKVAGDRHRPRRRLLWRGGRVIPRHAAAKASTLRPHAATPSRLTARVLGEMAKCLLLRLESSLSFIRRQDSYQKILSRIFNGYLLQHSEAGGGEKAVPDTREEKEVSQPPAKSKASDLKKYGSGNITDGPNKDNMNGWKWKIELDWITKALEPALQLYKWASAAEKGARQNSPYNTHSLAEIFSNIQSSKTGIQDWSFGDLTLGLYLIYLRQTSTEKVEDVKGMQIVSDLIVGDLIYNVELAKGAYKENAAGLARHCMLRERNIIKFVKDSSVMRPGYYLGIDVRNRLVIFGIRGTHTVYDLITDMVTSSDRKVTFEGYSTHFGTAEAARWFLHHELGTIKKCLEKHKGYKLKLVGHSLGGAAAALLAIMLHKRSAEELGFDPAVVSAVGFGTPPCVSKELSENCSSYVSTVVLQDDIIPRLSAASLARLRNEILQTDWRIVLEKEDWKGIIDWVANAKQVVSLVQDVARKLSDYANFRKASNEPGLSNVRESIDTGNAPQRQSGGSGIISLDVATPEELFVPGTMYYLKREVDLGSTSGKRGESYMLWKREPGEHFQKILLSGNLISDHKCDNHYYALRDVLKGLPKSEHRTSQI</sequence>
<gene>
    <name evidence="4" type="primary">Daglb_0</name>
    <name evidence="3" type="synonym">Daglb_6</name>
    <name evidence="3" type="ORF">g.58421</name>
    <name evidence="4" type="ORF">g.58422</name>
</gene>
<organism evidence="4">
    <name type="scientific">Anthurium amnicola</name>
    <dbReference type="NCBI Taxonomy" id="1678845"/>
    <lineage>
        <taxon>Eukaryota</taxon>
        <taxon>Viridiplantae</taxon>
        <taxon>Streptophyta</taxon>
        <taxon>Embryophyta</taxon>
        <taxon>Tracheophyta</taxon>
        <taxon>Spermatophyta</taxon>
        <taxon>Magnoliopsida</taxon>
        <taxon>Liliopsida</taxon>
        <taxon>Araceae</taxon>
        <taxon>Pothoideae</taxon>
        <taxon>Potheae</taxon>
        <taxon>Anthurium</taxon>
    </lineage>
</organism>
<dbReference type="Gene3D" id="3.40.50.1820">
    <property type="entry name" value="alpha/beta hydrolase"/>
    <property type="match status" value="1"/>
</dbReference>
<accession>A0A1D1YAG0</accession>
<dbReference type="InterPro" id="IPR002921">
    <property type="entry name" value="Fungal_lipase-type"/>
</dbReference>
<feature type="non-terminal residue" evidence="4">
    <location>
        <position position="1"/>
    </location>
</feature>
<dbReference type="AlphaFoldDB" id="A0A1D1YAG0"/>
<dbReference type="InterPro" id="IPR029058">
    <property type="entry name" value="AB_hydrolase_fold"/>
</dbReference>
<dbReference type="GO" id="GO:0006629">
    <property type="term" value="P:lipid metabolic process"/>
    <property type="evidence" value="ECO:0007669"/>
    <property type="project" value="InterPro"/>
</dbReference>
<reference evidence="4" key="1">
    <citation type="submission" date="2015-07" db="EMBL/GenBank/DDBJ databases">
        <title>Transcriptome Assembly of Anthurium amnicola.</title>
        <authorList>
            <person name="Suzuki J."/>
        </authorList>
    </citation>
    <scope>NUCLEOTIDE SEQUENCE</scope>
</reference>
<dbReference type="PANTHER" id="PTHR47418">
    <property type="entry name" value="ALPHA/BETA-HYDROLASES SUPERFAMILY PROTEIN"/>
    <property type="match status" value="1"/>
</dbReference>
<dbReference type="EMBL" id="GDJX01025821">
    <property type="protein sequence ID" value="JAT42115.1"/>
    <property type="molecule type" value="Transcribed_RNA"/>
</dbReference>
<feature type="domain" description="Fungal lipase-type" evidence="2">
    <location>
        <begin position="336"/>
        <end position="469"/>
    </location>
</feature>
<name>A0A1D1YAG0_9ARAE</name>
<dbReference type="SUPFAM" id="SSF53474">
    <property type="entry name" value="alpha/beta-Hydrolases"/>
    <property type="match status" value="1"/>
</dbReference>
<proteinExistence type="predicted"/>
<feature type="compositionally biased region" description="Basic and acidic residues" evidence="1">
    <location>
        <begin position="141"/>
        <end position="151"/>
    </location>
</feature>
<evidence type="ECO:0000259" key="2">
    <source>
        <dbReference type="Pfam" id="PF01764"/>
    </source>
</evidence>
<feature type="region of interest" description="Disordered" evidence="1">
    <location>
        <begin position="532"/>
        <end position="553"/>
    </location>
</feature>
<dbReference type="Pfam" id="PF01764">
    <property type="entry name" value="Lipase_3"/>
    <property type="match status" value="1"/>
</dbReference>
<feature type="compositionally biased region" description="Polar residues" evidence="1">
    <location>
        <begin position="540"/>
        <end position="549"/>
    </location>
</feature>
<evidence type="ECO:0000313" key="3">
    <source>
        <dbReference type="EMBL" id="JAT42115.1"/>
    </source>
</evidence>
<protein>
    <submittedName>
        <fullName evidence="4">Sn1-specific diacylglycerol lipase beta</fullName>
    </submittedName>
</protein>